<proteinExistence type="predicted"/>
<dbReference type="Proteomes" id="UP001277972">
    <property type="component" value="Unassembled WGS sequence"/>
</dbReference>
<name>A0ACC6M2W3_9BACI</name>
<reference evidence="1" key="1">
    <citation type="submission" date="2023-11" db="EMBL/GenBank/DDBJ databases">
        <title>Gracilibacillus pellucida a moderately halophilic bacterium isolated from saline soil in Xinjiang province.</title>
        <authorList>
            <person name="Zhang Z."/>
            <person name="Tan F."/>
            <person name="Wang Y."/>
            <person name="Xia M."/>
        </authorList>
    </citation>
    <scope>NUCLEOTIDE SEQUENCE</scope>
    <source>
        <strain evidence="1">S3-1-1</strain>
    </source>
</reference>
<evidence type="ECO:0000313" key="2">
    <source>
        <dbReference type="Proteomes" id="UP001277972"/>
    </source>
</evidence>
<accession>A0ACC6M2W3</accession>
<protein>
    <submittedName>
        <fullName evidence="1">DedA family protein</fullName>
    </submittedName>
</protein>
<gene>
    <name evidence="1" type="ORF">SH601_04750</name>
</gene>
<evidence type="ECO:0000313" key="1">
    <source>
        <dbReference type="EMBL" id="MDX8045291.1"/>
    </source>
</evidence>
<keyword evidence="2" id="KW-1185">Reference proteome</keyword>
<dbReference type="EMBL" id="JAWZSR010000002">
    <property type="protein sequence ID" value="MDX8045291.1"/>
    <property type="molecule type" value="Genomic_DNA"/>
</dbReference>
<organism evidence="1 2">
    <name type="scientific">Gracilibacillus pellucidus</name>
    <dbReference type="NCBI Taxonomy" id="3095368"/>
    <lineage>
        <taxon>Bacteria</taxon>
        <taxon>Bacillati</taxon>
        <taxon>Bacillota</taxon>
        <taxon>Bacilli</taxon>
        <taxon>Bacillales</taxon>
        <taxon>Bacillaceae</taxon>
        <taxon>Gracilibacillus</taxon>
    </lineage>
</organism>
<sequence length="201" mass="22592">MEVLGGFIESYGYIAIFVVLVLGIVGLPIPDEVLLTYVGYNIFIGRMTWSSSLSAALAGSIIGITISYYLGIKLGLPFLKRYGPKIHISEKRIDTASSYFSKYGSWFLTFGYYLPGIRHITAYTAGISRYKFGRFALFAYLGAIIWVLSFLLLGVLLGNKWTLVTTFEGFLHDKIIPVALVAIVLIAVFWYFRKRKKNLVK</sequence>
<comment type="caution">
    <text evidence="1">The sequence shown here is derived from an EMBL/GenBank/DDBJ whole genome shotgun (WGS) entry which is preliminary data.</text>
</comment>